<dbReference type="InterPro" id="IPR036322">
    <property type="entry name" value="WD40_repeat_dom_sf"/>
</dbReference>
<proteinExistence type="inferred from homology"/>
<dbReference type="InterPro" id="IPR001680">
    <property type="entry name" value="WD40_rpt"/>
</dbReference>
<feature type="domain" description="CCHC-type" evidence="9">
    <location>
        <begin position="349"/>
        <end position="364"/>
    </location>
</feature>
<dbReference type="InterPro" id="IPR019775">
    <property type="entry name" value="WD40_repeat_CS"/>
</dbReference>
<gene>
    <name evidence="10" type="ORF">TCM_014797</name>
</gene>
<dbReference type="Gramene" id="EOY22705">
    <property type="protein sequence ID" value="EOY22705"/>
    <property type="gene ID" value="TCM_014797"/>
</dbReference>
<evidence type="ECO:0000256" key="5">
    <source>
        <dbReference type="ARBA" id="ARBA00022776"/>
    </source>
</evidence>
<comment type="similarity">
    <text evidence="1">Belongs to the WD repeat CDC20/Fizzy family.</text>
</comment>
<dbReference type="InterPro" id="IPR036875">
    <property type="entry name" value="Znf_CCHC_sf"/>
</dbReference>
<dbReference type="GO" id="GO:0016567">
    <property type="term" value="P:protein ubiquitination"/>
    <property type="evidence" value="ECO:0007669"/>
    <property type="project" value="UniProtKB-UniPathway"/>
</dbReference>
<dbReference type="PROSITE" id="PS50158">
    <property type="entry name" value="ZF_CCHC"/>
    <property type="match status" value="1"/>
</dbReference>
<dbReference type="eggNOG" id="KOG0305">
    <property type="taxonomic scope" value="Eukaryota"/>
</dbReference>
<dbReference type="SUPFAM" id="SSF57756">
    <property type="entry name" value="Retrovirus zinc finger-like domains"/>
    <property type="match status" value="1"/>
</dbReference>
<keyword evidence="2 8" id="KW-0853">WD repeat</keyword>
<dbReference type="InterPro" id="IPR033010">
    <property type="entry name" value="Cdc20/Fizzy"/>
</dbReference>
<sequence length="1029" mass="116149">MVSSFPFLSDERGMPPYYIVETLDTKMKVKAAVVTLGLGLILADLEGFCHGGLISGVGRYEVQTGRRDGLVSSTKNAVSPPPSASVSDTVLLDLGQFFRDNSVISQQTGIRASRSWVNLNLAMATSSTKYEIEKFNGRNDFSLWRVKMRALLVQQGLLKALKGKEHLPSNLSDGEKDDLMKKAHSVILLALSDEVLREVTDEESAAAVWFKLESIYMTKSLTNRLYMKQRLYTLKMSEGTSVNTHIDEFNRVILDLKNIDVKIEDEDLALILLCYLPPSYENFVDTMLYGRDTLTFEDVRASLNFKELKKKVGGIRNENQAEGLVVNRGRGKEKGLDRKGKSRAKGKTCWNCGQKGHFRQDCTKFKDDEKFNKSENTANVVGDDFDTFEETDNVLAITNYQEVGKQVELEINALVTVRDDSEIQKELQEVQELVSQRSITCIDGDFDSYVLFVEVEIEEPYFYHEKIIYVESSKKIESLHWDQTWELVKTPKVTIEVGLVCEGGANISRNVVGFSKSDFAGDLDSRRSQTGLDLGQFFRDNSAISQHIETTPYGYFILQAEGKDSRVFWNLKMDQSAMWKLLESDWYSPRRLHDSPTEYDFPGDRFLPNRSLMNLDKAHSLLTNRTKEFNTSKCDQVYRQKLIEHLSLHSEERPSRIMVFRGSPKSSRKSIRFVDEMRQEEAAMLDTDGKKTHYRCIPKGAKRILDAPGIRNDYYVNVMSWGKNNILAVALGPELYLWNSKDQSVHKLLHVRGNDCPTSVNWSEDAKTLAVGYMCSNLQLWDAESFKLIRSLQGHSGRIASTAWNGHILTSGSRDKSIINHDVRAVNNLASCIRKHTDEVCGLKWSTEGNMLATGGNENLLYIWEASKMSSSKYLHRLSDHCAAVKALAWCPYQHNVLASGGGLSDGCIKIWNTQKGTCINSVETKAQICGLEWNRHHKEILSGHGYSTSENQNKLCLWRYPSMTKVGELGNHSSRIINLCQSPDGVTVVSAEADETLRFWDVFGPPTAGSLSFTDLQGLLSLRTTLIR</sequence>
<dbReference type="InterPro" id="IPR056150">
    <property type="entry name" value="WD40_CDC20-Fz"/>
</dbReference>
<keyword evidence="7" id="KW-0862">Zinc</keyword>
<dbReference type="STRING" id="3641.A0A061FYY2"/>
<evidence type="ECO:0000256" key="2">
    <source>
        <dbReference type="ARBA" id="ARBA00022574"/>
    </source>
</evidence>
<dbReference type="PANTHER" id="PTHR19918">
    <property type="entry name" value="CELL DIVISION CYCLE 20 CDC20 FIZZY -RELATED"/>
    <property type="match status" value="1"/>
</dbReference>
<reference evidence="10 11" key="1">
    <citation type="journal article" date="2013" name="Genome Biol.">
        <title>The genome sequence of the most widely cultivated cacao type and its use to identify candidate genes regulating pod color.</title>
        <authorList>
            <person name="Motamayor J.C."/>
            <person name="Mockaitis K."/>
            <person name="Schmutz J."/>
            <person name="Haiminen N."/>
            <person name="Iii D.L."/>
            <person name="Cornejo O."/>
            <person name="Findley S.D."/>
            <person name="Zheng P."/>
            <person name="Utro F."/>
            <person name="Royaert S."/>
            <person name="Saski C."/>
            <person name="Jenkins J."/>
            <person name="Podicheti R."/>
            <person name="Zhao M."/>
            <person name="Scheffler B.E."/>
            <person name="Stack J.C."/>
            <person name="Feltus F.A."/>
            <person name="Mustiga G.M."/>
            <person name="Amores F."/>
            <person name="Phillips W."/>
            <person name="Marelli J.P."/>
            <person name="May G.D."/>
            <person name="Shapiro H."/>
            <person name="Ma J."/>
            <person name="Bustamante C.D."/>
            <person name="Schnell R.J."/>
            <person name="Main D."/>
            <person name="Gilbert D."/>
            <person name="Parida L."/>
            <person name="Kuhn D.N."/>
        </authorList>
    </citation>
    <scope>NUCLEOTIDE SEQUENCE [LARGE SCALE GENOMIC DNA]</scope>
    <source>
        <strain evidence="11">cv. Matina 1-6</strain>
    </source>
</reference>
<evidence type="ECO:0000256" key="3">
    <source>
        <dbReference type="ARBA" id="ARBA00022618"/>
    </source>
</evidence>
<dbReference type="Pfam" id="PF00098">
    <property type="entry name" value="zf-CCHC"/>
    <property type="match status" value="1"/>
</dbReference>
<organism evidence="10 11">
    <name type="scientific">Theobroma cacao</name>
    <name type="common">Cacao</name>
    <name type="synonym">Cocoa</name>
    <dbReference type="NCBI Taxonomy" id="3641"/>
    <lineage>
        <taxon>Eukaryota</taxon>
        <taxon>Viridiplantae</taxon>
        <taxon>Streptophyta</taxon>
        <taxon>Embryophyta</taxon>
        <taxon>Tracheophyta</taxon>
        <taxon>Spermatophyta</taxon>
        <taxon>Magnoliopsida</taxon>
        <taxon>eudicotyledons</taxon>
        <taxon>Gunneridae</taxon>
        <taxon>Pentapetalae</taxon>
        <taxon>rosids</taxon>
        <taxon>malvids</taxon>
        <taxon>Malvales</taxon>
        <taxon>Malvaceae</taxon>
        <taxon>Byttnerioideae</taxon>
        <taxon>Theobroma</taxon>
    </lineage>
</organism>
<evidence type="ECO:0000256" key="4">
    <source>
        <dbReference type="ARBA" id="ARBA00022737"/>
    </source>
</evidence>
<dbReference type="Pfam" id="PF24807">
    <property type="entry name" value="WD40_CDC20-Fz"/>
    <property type="match status" value="1"/>
</dbReference>
<evidence type="ECO:0000256" key="7">
    <source>
        <dbReference type="PROSITE-ProRule" id="PRU00047"/>
    </source>
</evidence>
<dbReference type="GO" id="GO:0031145">
    <property type="term" value="P:anaphase-promoting complex-dependent catabolic process"/>
    <property type="evidence" value="ECO:0000318"/>
    <property type="project" value="GO_Central"/>
</dbReference>
<dbReference type="GO" id="GO:0051301">
    <property type="term" value="P:cell division"/>
    <property type="evidence" value="ECO:0007669"/>
    <property type="project" value="UniProtKB-KW"/>
</dbReference>
<evidence type="ECO:0000313" key="10">
    <source>
        <dbReference type="EMBL" id="EOY22705.1"/>
    </source>
</evidence>
<evidence type="ECO:0000259" key="9">
    <source>
        <dbReference type="PROSITE" id="PS50158"/>
    </source>
</evidence>
<dbReference type="Gene3D" id="4.10.60.10">
    <property type="entry name" value="Zinc finger, CCHC-type"/>
    <property type="match status" value="1"/>
</dbReference>
<dbReference type="CDD" id="cd00200">
    <property type="entry name" value="WD40"/>
    <property type="match status" value="1"/>
</dbReference>
<dbReference type="GO" id="GO:0008270">
    <property type="term" value="F:zinc ion binding"/>
    <property type="evidence" value="ECO:0007669"/>
    <property type="project" value="UniProtKB-KW"/>
</dbReference>
<dbReference type="PROSITE" id="PS00678">
    <property type="entry name" value="WD_REPEATS_1"/>
    <property type="match status" value="1"/>
</dbReference>
<feature type="repeat" description="WD" evidence="8">
    <location>
        <begin position="833"/>
        <end position="874"/>
    </location>
</feature>
<feature type="repeat" description="WD" evidence="8">
    <location>
        <begin position="970"/>
        <end position="1003"/>
    </location>
</feature>
<dbReference type="Pfam" id="PF14223">
    <property type="entry name" value="Retrotran_gag_2"/>
    <property type="match status" value="1"/>
</dbReference>
<accession>A0A061FYY2</accession>
<dbReference type="AlphaFoldDB" id="A0A061FYY2"/>
<dbReference type="SMART" id="SM00320">
    <property type="entry name" value="WD40"/>
    <property type="match status" value="6"/>
</dbReference>
<dbReference type="InterPro" id="IPR015943">
    <property type="entry name" value="WD40/YVTN_repeat-like_dom_sf"/>
</dbReference>
<dbReference type="eggNOG" id="KOG0017">
    <property type="taxonomic scope" value="Eukaryota"/>
</dbReference>
<evidence type="ECO:0000256" key="6">
    <source>
        <dbReference type="ARBA" id="ARBA00023306"/>
    </source>
</evidence>
<keyword evidence="11" id="KW-1185">Reference proteome</keyword>
<dbReference type="GO" id="GO:1990757">
    <property type="term" value="F:ubiquitin ligase activator activity"/>
    <property type="evidence" value="ECO:0000318"/>
    <property type="project" value="GO_Central"/>
</dbReference>
<dbReference type="Proteomes" id="UP000026915">
    <property type="component" value="Chromosome 3"/>
</dbReference>
<keyword evidence="3" id="KW-0132">Cell division</keyword>
<dbReference type="PANTHER" id="PTHR19918:SF43">
    <property type="entry name" value="CELL DIVISION CYCLE 20.2, COFACTOR OF APC COMPLEX-LIKE ISOFORM X2"/>
    <property type="match status" value="1"/>
</dbReference>
<dbReference type="InterPro" id="IPR001878">
    <property type="entry name" value="Znf_CCHC"/>
</dbReference>
<keyword evidence="7" id="KW-0863">Zinc-finger</keyword>
<keyword evidence="6" id="KW-0131">Cell cycle</keyword>
<dbReference type="UniPathway" id="UPA00143"/>
<dbReference type="GO" id="GO:0010997">
    <property type="term" value="F:anaphase-promoting complex binding"/>
    <property type="evidence" value="ECO:0000318"/>
    <property type="project" value="GO_Central"/>
</dbReference>
<dbReference type="GO" id="GO:1905786">
    <property type="term" value="P:positive regulation of anaphase-promoting complex-dependent catabolic process"/>
    <property type="evidence" value="ECO:0000318"/>
    <property type="project" value="GO_Central"/>
</dbReference>
<evidence type="ECO:0000256" key="8">
    <source>
        <dbReference type="PROSITE-ProRule" id="PRU00221"/>
    </source>
</evidence>
<dbReference type="HOGENOM" id="CLU_294645_0_0_1"/>
<evidence type="ECO:0000313" key="11">
    <source>
        <dbReference type="Proteomes" id="UP000026915"/>
    </source>
</evidence>
<name>A0A061FYY2_THECC</name>
<keyword evidence="7" id="KW-0479">Metal-binding</keyword>
<dbReference type="InParanoid" id="A0A061FYY2"/>
<dbReference type="PROSITE" id="PS50294">
    <property type="entry name" value="WD_REPEATS_REGION"/>
    <property type="match status" value="2"/>
</dbReference>
<evidence type="ECO:0000256" key="1">
    <source>
        <dbReference type="ARBA" id="ARBA00006445"/>
    </source>
</evidence>
<dbReference type="Gene3D" id="2.130.10.10">
    <property type="entry name" value="YVTN repeat-like/Quinoprotein amine dehydrogenase"/>
    <property type="match status" value="1"/>
</dbReference>
<protein>
    <submittedName>
        <fullName evidence="10">Transducin/WD40 repeat-like superfamily protein</fullName>
    </submittedName>
</protein>
<dbReference type="SUPFAM" id="SSF50978">
    <property type="entry name" value="WD40 repeat-like"/>
    <property type="match status" value="1"/>
</dbReference>
<dbReference type="EMBL" id="CM001881">
    <property type="protein sequence ID" value="EOY22705.1"/>
    <property type="molecule type" value="Genomic_DNA"/>
</dbReference>
<dbReference type="GO" id="GO:0003676">
    <property type="term" value="F:nucleic acid binding"/>
    <property type="evidence" value="ECO:0007669"/>
    <property type="project" value="InterPro"/>
</dbReference>
<keyword evidence="4" id="KW-0677">Repeat</keyword>
<dbReference type="SMART" id="SM00343">
    <property type="entry name" value="ZnF_C2HC"/>
    <property type="match status" value="1"/>
</dbReference>
<dbReference type="GO" id="GO:0005680">
    <property type="term" value="C:anaphase-promoting complex"/>
    <property type="evidence" value="ECO:0000318"/>
    <property type="project" value="GO_Central"/>
</dbReference>
<dbReference type="PROSITE" id="PS50082">
    <property type="entry name" value="WD_REPEATS_2"/>
    <property type="match status" value="2"/>
</dbReference>
<keyword evidence="5" id="KW-0498">Mitosis</keyword>